<dbReference type="Gene3D" id="3.30.470.30">
    <property type="entry name" value="DNA ligase/mRNA capping enzyme"/>
    <property type="match status" value="1"/>
</dbReference>
<dbReference type="EC" id="6.5.1.1" evidence="2"/>
<evidence type="ECO:0000313" key="7">
    <source>
        <dbReference type="Proteomes" id="UP000193335"/>
    </source>
</evidence>
<accession>A0A1Y2JTB7</accession>
<dbReference type="RefSeq" id="WP_085399445.1">
    <property type="nucleotide sequence ID" value="NZ_NAFL01000224.1"/>
</dbReference>
<organism evidence="6 7">
    <name type="scientific">Bradyrhizobium japonicum</name>
    <dbReference type="NCBI Taxonomy" id="375"/>
    <lineage>
        <taxon>Bacteria</taxon>
        <taxon>Pseudomonadati</taxon>
        <taxon>Pseudomonadota</taxon>
        <taxon>Alphaproteobacteria</taxon>
        <taxon>Hyphomicrobiales</taxon>
        <taxon>Nitrobacteraceae</taxon>
        <taxon>Bradyrhizobium</taxon>
    </lineage>
</organism>
<dbReference type="InterPro" id="IPR012309">
    <property type="entry name" value="DNA_ligase_ATP-dep_C"/>
</dbReference>
<dbReference type="GO" id="GO:0005524">
    <property type="term" value="F:ATP binding"/>
    <property type="evidence" value="ECO:0007669"/>
    <property type="project" value="InterPro"/>
</dbReference>
<evidence type="ECO:0000256" key="3">
    <source>
        <dbReference type="ARBA" id="ARBA00022598"/>
    </source>
</evidence>
<dbReference type="NCBIfam" id="TIGR02779">
    <property type="entry name" value="NHEJ_ligase_lig"/>
    <property type="match status" value="1"/>
</dbReference>
<evidence type="ECO:0000256" key="2">
    <source>
        <dbReference type="ARBA" id="ARBA00012727"/>
    </source>
</evidence>
<comment type="similarity">
    <text evidence="1">Belongs to the ATP-dependent DNA ligase family.</text>
</comment>
<dbReference type="Gene3D" id="3.30.1490.70">
    <property type="match status" value="1"/>
</dbReference>
<keyword evidence="3 6" id="KW-0436">Ligase</keyword>
<dbReference type="InterPro" id="IPR014146">
    <property type="entry name" value="LigD_ligase_dom"/>
</dbReference>
<dbReference type="SUPFAM" id="SSF56091">
    <property type="entry name" value="DNA ligase/mRNA capping enzyme, catalytic domain"/>
    <property type="match status" value="1"/>
</dbReference>
<reference evidence="6 7" key="1">
    <citation type="submission" date="2017-03" db="EMBL/GenBank/DDBJ databases">
        <title>Whole genome sequences of fourteen strains of Bradyrhizobium canariense and one strain of Bradyrhizobium japonicum isolated from Lupinus (Papilionoideae: Genisteae) species in Algeria.</title>
        <authorList>
            <person name="Crovadore J."/>
            <person name="Chekireb D."/>
            <person name="Brachmann A."/>
            <person name="Chablais R."/>
            <person name="Cochard B."/>
            <person name="Lefort F."/>
        </authorList>
    </citation>
    <scope>NUCLEOTIDE SEQUENCE [LARGE SCALE GENOMIC DNA]</scope>
    <source>
        <strain evidence="6 7">UBMA197</strain>
    </source>
</reference>
<dbReference type="PROSITE" id="PS50160">
    <property type="entry name" value="DNA_LIGASE_A3"/>
    <property type="match status" value="1"/>
</dbReference>
<evidence type="ECO:0000256" key="4">
    <source>
        <dbReference type="ARBA" id="ARBA00034003"/>
    </source>
</evidence>
<comment type="catalytic activity">
    <reaction evidence="4">
        <text>ATP + (deoxyribonucleotide)n-3'-hydroxyl + 5'-phospho-(deoxyribonucleotide)m = (deoxyribonucleotide)n+m + AMP + diphosphate.</text>
        <dbReference type="EC" id="6.5.1.1"/>
    </reaction>
</comment>
<dbReference type="SUPFAM" id="SSF50249">
    <property type="entry name" value="Nucleic acid-binding proteins"/>
    <property type="match status" value="1"/>
</dbReference>
<dbReference type="Pfam" id="PF04679">
    <property type="entry name" value="DNA_ligase_A_C"/>
    <property type="match status" value="1"/>
</dbReference>
<gene>
    <name evidence="6" type="ORF">BSZ19_10025</name>
</gene>
<dbReference type="PANTHER" id="PTHR45674:SF4">
    <property type="entry name" value="DNA LIGASE 1"/>
    <property type="match status" value="1"/>
</dbReference>
<dbReference type="AlphaFoldDB" id="A0A1Y2JTB7"/>
<dbReference type="GO" id="GO:0006310">
    <property type="term" value="P:DNA recombination"/>
    <property type="evidence" value="ECO:0007669"/>
    <property type="project" value="InterPro"/>
</dbReference>
<dbReference type="Proteomes" id="UP000193335">
    <property type="component" value="Unassembled WGS sequence"/>
</dbReference>
<dbReference type="GO" id="GO:0006281">
    <property type="term" value="P:DNA repair"/>
    <property type="evidence" value="ECO:0007669"/>
    <property type="project" value="InterPro"/>
</dbReference>
<evidence type="ECO:0000256" key="1">
    <source>
        <dbReference type="ARBA" id="ARBA00007572"/>
    </source>
</evidence>
<protein>
    <recommendedName>
        <fullName evidence="2">DNA ligase (ATP)</fullName>
        <ecNumber evidence="2">6.5.1.1</ecNumber>
    </recommendedName>
</protein>
<evidence type="ECO:0000259" key="5">
    <source>
        <dbReference type="PROSITE" id="PS50160"/>
    </source>
</evidence>
<dbReference type="CDD" id="cd07971">
    <property type="entry name" value="OBF_DNA_ligase_LigD"/>
    <property type="match status" value="1"/>
</dbReference>
<sequence>MAFQRKKPEALGVKAPFPGFIEPALASSIDRVPSGERWIHEIKFDGYRVQVHLANEAVKVFTRRGHDWTRRFKKVAEDAWHIKANSAIIDGEVVVPAADGSTDFSVLQNELKGTSTKIVLVAFDLLYLNGRDLRKVPLLQRKAALKKIITDTNVQFSESFEIDGREMFAHACKVGLEGAVSKVRDSVYPVGRSNNWVKKTCAQRETLTIAGYALDEGKWDGIYLGRRKGEDLVYAGKVDHRFDKTSAAELRKKLQSLVRKTQPYAKRIAHKGIWVEPKLLAEIEYRAKSAEGKVRHPFFKGLREDL</sequence>
<name>A0A1Y2JTB7_BRAJP</name>
<dbReference type="EMBL" id="NAFL01000224">
    <property type="protein sequence ID" value="OSJ34986.1"/>
    <property type="molecule type" value="Genomic_DNA"/>
</dbReference>
<dbReference type="Gene3D" id="2.40.50.140">
    <property type="entry name" value="Nucleic acid-binding proteins"/>
    <property type="match status" value="1"/>
</dbReference>
<comment type="caution">
    <text evidence="6">The sequence shown here is derived from an EMBL/GenBank/DDBJ whole genome shotgun (WGS) entry which is preliminary data.</text>
</comment>
<dbReference type="Pfam" id="PF01068">
    <property type="entry name" value="DNA_ligase_A_M"/>
    <property type="match status" value="1"/>
</dbReference>
<dbReference type="InterPro" id="IPR012340">
    <property type="entry name" value="NA-bd_OB-fold"/>
</dbReference>
<dbReference type="InterPro" id="IPR050191">
    <property type="entry name" value="ATP-dep_DNA_ligase"/>
</dbReference>
<evidence type="ECO:0000313" key="6">
    <source>
        <dbReference type="EMBL" id="OSJ34986.1"/>
    </source>
</evidence>
<dbReference type="InterPro" id="IPR012310">
    <property type="entry name" value="DNA_ligase_ATP-dep_cent"/>
</dbReference>
<proteinExistence type="inferred from homology"/>
<feature type="domain" description="ATP-dependent DNA ligase family profile" evidence="5">
    <location>
        <begin position="111"/>
        <end position="198"/>
    </location>
</feature>
<dbReference type="PANTHER" id="PTHR45674">
    <property type="entry name" value="DNA LIGASE 1/3 FAMILY MEMBER"/>
    <property type="match status" value="1"/>
</dbReference>
<dbReference type="GO" id="GO:0003910">
    <property type="term" value="F:DNA ligase (ATP) activity"/>
    <property type="evidence" value="ECO:0007669"/>
    <property type="project" value="UniProtKB-EC"/>
</dbReference>
<dbReference type="CDD" id="cd07906">
    <property type="entry name" value="Adenylation_DNA_ligase_LigD_LigC"/>
    <property type="match status" value="1"/>
</dbReference>